<dbReference type="RefSeq" id="WP_220191871.1">
    <property type="nucleotide sequence ID" value="NZ_BNJF01000001.1"/>
</dbReference>
<organism evidence="2 3">
    <name type="scientific">Ktedonospora formicarum</name>
    <dbReference type="NCBI Taxonomy" id="2778364"/>
    <lineage>
        <taxon>Bacteria</taxon>
        <taxon>Bacillati</taxon>
        <taxon>Chloroflexota</taxon>
        <taxon>Ktedonobacteria</taxon>
        <taxon>Ktedonobacterales</taxon>
        <taxon>Ktedonobacteraceae</taxon>
        <taxon>Ktedonospora</taxon>
    </lineage>
</organism>
<name>A0A8J3MRJ6_9CHLR</name>
<keyword evidence="1" id="KW-0812">Transmembrane</keyword>
<reference evidence="2" key="1">
    <citation type="submission" date="2020-10" db="EMBL/GenBank/DDBJ databases">
        <title>Taxonomic study of unclassified bacteria belonging to the class Ktedonobacteria.</title>
        <authorList>
            <person name="Yabe S."/>
            <person name="Wang C.M."/>
            <person name="Zheng Y."/>
            <person name="Sakai Y."/>
            <person name="Cavaletti L."/>
            <person name="Monciardini P."/>
            <person name="Donadio S."/>
        </authorList>
    </citation>
    <scope>NUCLEOTIDE SEQUENCE</scope>
    <source>
        <strain evidence="2">SOSP1-1</strain>
    </source>
</reference>
<gene>
    <name evidence="2" type="ORF">KSX_04830</name>
</gene>
<protein>
    <recommendedName>
        <fullName evidence="4">Zinc-finger domain-containing protein</fullName>
    </recommendedName>
</protein>
<evidence type="ECO:0000313" key="2">
    <source>
        <dbReference type="EMBL" id="GHO42320.1"/>
    </source>
</evidence>
<dbReference type="AlphaFoldDB" id="A0A8J3MRJ6"/>
<feature type="transmembrane region" description="Helical" evidence="1">
    <location>
        <begin position="117"/>
        <end position="137"/>
    </location>
</feature>
<evidence type="ECO:0000256" key="1">
    <source>
        <dbReference type="SAM" id="Phobius"/>
    </source>
</evidence>
<dbReference type="EMBL" id="BNJF01000001">
    <property type="protein sequence ID" value="GHO42320.1"/>
    <property type="molecule type" value="Genomic_DNA"/>
</dbReference>
<comment type="caution">
    <text evidence="2">The sequence shown here is derived from an EMBL/GenBank/DDBJ whole genome shotgun (WGS) entry which is preliminary data.</text>
</comment>
<evidence type="ECO:0008006" key="4">
    <source>
        <dbReference type="Google" id="ProtNLM"/>
    </source>
</evidence>
<sequence>MNQDRLPPFPSNEALSPQTCQVARLYLAVWDDLTSEEKQTVMKHVRHCETCAQEMHLIQEAKRIVTGLEMSQPSARVDEAVYAAIANRSRTHPTHFAQRRQRREEQRTRARNKWRPITLVASLLLLCAASLAIYTSLLSPTQQFQIPTDLTWNGYVLHYSQTQTTKDGTKYREDTYRDLASDMTHVETTMDNEVDVVAVGNKEHGVLGKDMMNHVAQWDAFAWNESTSMLNLAQIRADLQAGRASYEGKETFKQQEVYQIDYHDGYILLLDMDYMPVNILHQKNQGQTEPVYDQFEVLRTEKVPQELWDMNVPQGFKMGTLPPKP</sequence>
<evidence type="ECO:0000313" key="3">
    <source>
        <dbReference type="Proteomes" id="UP000612362"/>
    </source>
</evidence>
<proteinExistence type="predicted"/>
<keyword evidence="1" id="KW-1133">Transmembrane helix</keyword>
<dbReference type="Proteomes" id="UP000612362">
    <property type="component" value="Unassembled WGS sequence"/>
</dbReference>
<keyword evidence="1" id="KW-0472">Membrane</keyword>
<accession>A0A8J3MRJ6</accession>
<keyword evidence="3" id="KW-1185">Reference proteome</keyword>